<feature type="region of interest" description="Disordered" evidence="1">
    <location>
        <begin position="1"/>
        <end position="22"/>
    </location>
</feature>
<protein>
    <submittedName>
        <fullName evidence="2">Uncharacterized protein</fullName>
    </submittedName>
</protein>
<evidence type="ECO:0000256" key="1">
    <source>
        <dbReference type="SAM" id="MobiDB-lite"/>
    </source>
</evidence>
<gene>
    <name evidence="2" type="ORF">BJY24_007457</name>
</gene>
<dbReference type="AlphaFoldDB" id="A0A7W9PLU2"/>
<evidence type="ECO:0000313" key="3">
    <source>
        <dbReference type="Proteomes" id="UP000540412"/>
    </source>
</evidence>
<evidence type="ECO:0000313" key="2">
    <source>
        <dbReference type="EMBL" id="MBB5918545.1"/>
    </source>
</evidence>
<keyword evidence="3" id="KW-1185">Reference proteome</keyword>
<dbReference type="Proteomes" id="UP000540412">
    <property type="component" value="Unassembled WGS sequence"/>
</dbReference>
<comment type="caution">
    <text evidence="2">The sequence shown here is derived from an EMBL/GenBank/DDBJ whole genome shotgun (WGS) entry which is preliminary data.</text>
</comment>
<accession>A0A7W9PLU2</accession>
<organism evidence="2 3">
    <name type="scientific">Nocardia transvalensis</name>
    <dbReference type="NCBI Taxonomy" id="37333"/>
    <lineage>
        <taxon>Bacteria</taxon>
        <taxon>Bacillati</taxon>
        <taxon>Actinomycetota</taxon>
        <taxon>Actinomycetes</taxon>
        <taxon>Mycobacteriales</taxon>
        <taxon>Nocardiaceae</taxon>
        <taxon>Nocardia</taxon>
    </lineage>
</organism>
<dbReference type="EMBL" id="JACHIT010000002">
    <property type="protein sequence ID" value="MBB5918545.1"/>
    <property type="molecule type" value="Genomic_DNA"/>
</dbReference>
<sequence>MPQARTPFVNDQSEFAESRAAERAEGARRRALAARAVASHASDAADCESLLAMLGLDAAAGKEAHPD</sequence>
<reference evidence="2 3" key="1">
    <citation type="submission" date="2020-08" db="EMBL/GenBank/DDBJ databases">
        <title>Sequencing the genomes of 1000 actinobacteria strains.</title>
        <authorList>
            <person name="Klenk H.-P."/>
        </authorList>
    </citation>
    <scope>NUCLEOTIDE SEQUENCE [LARGE SCALE GENOMIC DNA]</scope>
    <source>
        <strain evidence="2 3">DSM 43582</strain>
    </source>
</reference>
<name>A0A7W9PLU2_9NOCA</name>
<proteinExistence type="predicted"/>